<dbReference type="InterPro" id="IPR043502">
    <property type="entry name" value="DNA/RNA_pol_sf"/>
</dbReference>
<dbReference type="EMBL" id="CACRXK020003665">
    <property type="protein sequence ID" value="CAB3999766.1"/>
    <property type="molecule type" value="Genomic_DNA"/>
</dbReference>
<dbReference type="PANTHER" id="PTHR11439:SF483">
    <property type="entry name" value="PEPTIDE SYNTHASE GLIP-LIKE, PUTATIVE (AFU_ORTHOLOGUE AFUA_3G12920)-RELATED"/>
    <property type="match status" value="1"/>
</dbReference>
<protein>
    <submittedName>
        <fullName evidence="1">Uncharacterized protein</fullName>
    </submittedName>
</protein>
<proteinExistence type="predicted"/>
<reference evidence="1" key="1">
    <citation type="submission" date="2020-04" db="EMBL/GenBank/DDBJ databases">
        <authorList>
            <person name="Alioto T."/>
            <person name="Alioto T."/>
            <person name="Gomez Garrido J."/>
        </authorList>
    </citation>
    <scope>NUCLEOTIDE SEQUENCE</scope>
    <source>
        <strain evidence="1">A484AB</strain>
    </source>
</reference>
<comment type="caution">
    <text evidence="1">The sequence shown here is derived from an EMBL/GenBank/DDBJ whole genome shotgun (WGS) entry which is preliminary data.</text>
</comment>
<sequence>MSIKRDRAKKTLFISQEKYLEGVINRFGMQDCNPVSTPLETGKTFQKRADDEEPCNKETYQQAIGCLTYVSTSTRPDIAAAVGLLSQYMSNPSKDHWLGIKRLLRYIKGTLTYGLKFVANKNECDLHGYADANWAGDVDTRRSISGYIFKVADATISWSSKKQSTVAKSTTEAEFVALSQACQGAVWLRRLLSGLGCNTDGPTLIKEDNQGAIEIAKNPKFHNRTKHIDITFYFIRERIESREIKVEYCSTHDMLADIMTKALPRERFEKLRSLMNVCSF</sequence>
<organism evidence="1 2">
    <name type="scientific">Paramuricea clavata</name>
    <name type="common">Red gorgonian</name>
    <name type="synonym">Violescent sea-whip</name>
    <dbReference type="NCBI Taxonomy" id="317549"/>
    <lineage>
        <taxon>Eukaryota</taxon>
        <taxon>Metazoa</taxon>
        <taxon>Cnidaria</taxon>
        <taxon>Anthozoa</taxon>
        <taxon>Octocorallia</taxon>
        <taxon>Malacalcyonacea</taxon>
        <taxon>Plexauridae</taxon>
        <taxon>Paramuricea</taxon>
    </lineage>
</organism>
<dbReference type="OrthoDB" id="6018371at2759"/>
<dbReference type="Proteomes" id="UP001152795">
    <property type="component" value="Unassembled WGS sequence"/>
</dbReference>
<dbReference type="PANTHER" id="PTHR11439">
    <property type="entry name" value="GAG-POL-RELATED RETROTRANSPOSON"/>
    <property type="match status" value="1"/>
</dbReference>
<name>A0A7D9I9A7_PARCT</name>
<accession>A0A7D9I9A7</accession>
<dbReference type="AlphaFoldDB" id="A0A7D9I9A7"/>
<evidence type="ECO:0000313" key="1">
    <source>
        <dbReference type="EMBL" id="CAB3999766.1"/>
    </source>
</evidence>
<dbReference type="CDD" id="cd09272">
    <property type="entry name" value="RNase_HI_RT_Ty1"/>
    <property type="match status" value="1"/>
</dbReference>
<dbReference type="SUPFAM" id="SSF56672">
    <property type="entry name" value="DNA/RNA polymerases"/>
    <property type="match status" value="1"/>
</dbReference>
<keyword evidence="2" id="KW-1185">Reference proteome</keyword>
<evidence type="ECO:0000313" key="2">
    <source>
        <dbReference type="Proteomes" id="UP001152795"/>
    </source>
</evidence>
<gene>
    <name evidence="1" type="ORF">PACLA_8A026103</name>
</gene>